<dbReference type="PANTHER" id="PTHR19305:SF9">
    <property type="entry name" value="SYNAPTOSOMAL-ASSOCIATED PROTEIN 29"/>
    <property type="match status" value="1"/>
</dbReference>
<keyword evidence="5" id="KW-1185">Reference proteome</keyword>
<dbReference type="PROSITE" id="PS50192">
    <property type="entry name" value="T_SNARE"/>
    <property type="match status" value="1"/>
</dbReference>
<feature type="compositionally biased region" description="Polar residues" evidence="2">
    <location>
        <begin position="29"/>
        <end position="43"/>
    </location>
</feature>
<dbReference type="GO" id="GO:0005886">
    <property type="term" value="C:plasma membrane"/>
    <property type="evidence" value="ECO:0007669"/>
    <property type="project" value="TreeGrafter"/>
</dbReference>
<evidence type="ECO:0000313" key="4">
    <source>
        <dbReference type="EMBL" id="RWA10785.1"/>
    </source>
</evidence>
<feature type="compositionally biased region" description="Basic and acidic residues" evidence="2">
    <location>
        <begin position="297"/>
        <end position="324"/>
    </location>
</feature>
<dbReference type="STRING" id="363999.A0A439D8Q2"/>
<dbReference type="GO" id="GO:0005484">
    <property type="term" value="F:SNAP receptor activity"/>
    <property type="evidence" value="ECO:0007669"/>
    <property type="project" value="TreeGrafter"/>
</dbReference>
<dbReference type="GO" id="GO:0019905">
    <property type="term" value="F:syntaxin binding"/>
    <property type="evidence" value="ECO:0007669"/>
    <property type="project" value="TreeGrafter"/>
</dbReference>
<feature type="region of interest" description="Disordered" evidence="2">
    <location>
        <begin position="1"/>
        <end position="201"/>
    </location>
</feature>
<dbReference type="GO" id="GO:0006906">
    <property type="term" value="P:vesicle fusion"/>
    <property type="evidence" value="ECO:0007669"/>
    <property type="project" value="TreeGrafter"/>
</dbReference>
<dbReference type="InterPro" id="IPR000727">
    <property type="entry name" value="T_SNARE_dom"/>
</dbReference>
<dbReference type="SUPFAM" id="SSF58038">
    <property type="entry name" value="SNARE fusion complex"/>
    <property type="match status" value="2"/>
</dbReference>
<evidence type="ECO:0000256" key="2">
    <source>
        <dbReference type="SAM" id="MobiDB-lite"/>
    </source>
</evidence>
<comment type="similarity">
    <text evidence="1">Belongs to the SNAP-25 family.</text>
</comment>
<organism evidence="4 5">
    <name type="scientific">Xylaria grammica</name>
    <dbReference type="NCBI Taxonomy" id="363999"/>
    <lineage>
        <taxon>Eukaryota</taxon>
        <taxon>Fungi</taxon>
        <taxon>Dikarya</taxon>
        <taxon>Ascomycota</taxon>
        <taxon>Pezizomycotina</taxon>
        <taxon>Sordariomycetes</taxon>
        <taxon>Xylariomycetidae</taxon>
        <taxon>Xylariales</taxon>
        <taxon>Xylariaceae</taxon>
        <taxon>Xylaria</taxon>
    </lineage>
</organism>
<evidence type="ECO:0000313" key="5">
    <source>
        <dbReference type="Proteomes" id="UP000286045"/>
    </source>
</evidence>
<dbReference type="CDD" id="cd15857">
    <property type="entry name" value="SNARE_SEC9C"/>
    <property type="match status" value="1"/>
</dbReference>
<dbReference type="GO" id="GO:0031201">
    <property type="term" value="C:SNARE complex"/>
    <property type="evidence" value="ECO:0007669"/>
    <property type="project" value="TreeGrafter"/>
</dbReference>
<dbReference type="Proteomes" id="UP000286045">
    <property type="component" value="Unassembled WGS sequence"/>
</dbReference>
<dbReference type="SMART" id="SM00397">
    <property type="entry name" value="t_SNARE"/>
    <property type="match status" value="1"/>
</dbReference>
<protein>
    <recommendedName>
        <fullName evidence="3">t-SNARE coiled-coil homology domain-containing protein</fullName>
    </recommendedName>
</protein>
<dbReference type="PANTHER" id="PTHR19305">
    <property type="entry name" value="SYNAPTOSOMAL ASSOCIATED PROTEIN"/>
    <property type="match status" value="1"/>
</dbReference>
<feature type="compositionally biased region" description="Polar residues" evidence="2">
    <location>
        <begin position="71"/>
        <end position="84"/>
    </location>
</feature>
<dbReference type="EMBL" id="RYZI01000101">
    <property type="protein sequence ID" value="RWA10785.1"/>
    <property type="molecule type" value="Genomic_DNA"/>
</dbReference>
<reference evidence="4 5" key="1">
    <citation type="submission" date="2018-12" db="EMBL/GenBank/DDBJ databases">
        <title>Draft genome sequence of Xylaria grammica IHI A82.</title>
        <authorList>
            <person name="Buettner E."/>
            <person name="Kellner H."/>
        </authorList>
    </citation>
    <scope>NUCLEOTIDE SEQUENCE [LARGE SCALE GENOMIC DNA]</scope>
    <source>
        <strain evidence="4 5">IHI A82</strain>
    </source>
</reference>
<feature type="compositionally biased region" description="Low complexity" evidence="2">
    <location>
        <begin position="108"/>
        <end position="123"/>
    </location>
</feature>
<dbReference type="Gene3D" id="1.20.5.110">
    <property type="match status" value="2"/>
</dbReference>
<comment type="caution">
    <text evidence="4">The sequence shown here is derived from an EMBL/GenBank/DDBJ whole genome shotgun (WGS) entry which is preliminary data.</text>
</comment>
<dbReference type="AlphaFoldDB" id="A0A439D8Q2"/>
<feature type="compositionally biased region" description="Basic and acidic residues" evidence="2">
    <location>
        <begin position="8"/>
        <end position="17"/>
    </location>
</feature>
<accession>A0A439D8Q2</accession>
<proteinExistence type="inferred from homology"/>
<dbReference type="GO" id="GO:0006887">
    <property type="term" value="P:exocytosis"/>
    <property type="evidence" value="ECO:0007669"/>
    <property type="project" value="TreeGrafter"/>
</dbReference>
<name>A0A439D8Q2_9PEZI</name>
<feature type="domain" description="T-SNARE coiled-coil homology" evidence="3">
    <location>
        <begin position="364"/>
        <end position="426"/>
    </location>
</feature>
<sequence length="427" mass="47208">MKKFLGKKSNDRDDDPNRNALFGSKGSKGAQSDNPYAQTASDQYTEDNTKFAGMTRYQQARQGLGDGSGPQGLSRNDSMASSATAPPPYSDQAAPTGYGNNRYGASGGYASNNKYSGSSYSNAPRQGGYGGLGRTNSNDTDANRDALFSGARDRYQQQATPANNSGNYESGTAASGSKYDGYGSQRELTEEEREAEEYRSLKNQIHSTTQDSLATNQNSLRYMNQALETGLATYARLGTQNERLHHTDQLLDTATESHRHGEAQTKKLQSLNRSMFAVHVKNPFTEKRRTAEEEAKILRQNQEDREVREATRRDKFAQHSRMERNFAGFDNPDVPAASSSSNRGDRNKYMLEDDSDEEGKAQLDAANDQIERDLEQMSIGVARLKAVGKAMGDELDHGNKLIDRIGSKTDPLDDQIRVTNARMNRIR</sequence>
<evidence type="ECO:0000256" key="1">
    <source>
        <dbReference type="ARBA" id="ARBA00009480"/>
    </source>
</evidence>
<evidence type="ECO:0000259" key="3">
    <source>
        <dbReference type="PROSITE" id="PS50192"/>
    </source>
</evidence>
<feature type="compositionally biased region" description="Polar residues" evidence="2">
    <location>
        <begin position="156"/>
        <end position="175"/>
    </location>
</feature>
<feature type="region of interest" description="Disordered" evidence="2">
    <location>
        <begin position="297"/>
        <end position="360"/>
    </location>
</feature>
<gene>
    <name evidence="4" type="ORF">EKO27_g4302</name>
</gene>